<dbReference type="NCBIfam" id="TIGR04493">
    <property type="entry name" value="microcomp_PduM"/>
    <property type="match status" value="1"/>
</dbReference>
<evidence type="ECO:0000313" key="2">
    <source>
        <dbReference type="Proteomes" id="UP000248729"/>
    </source>
</evidence>
<name>A0A2J8GML8_VIBDI</name>
<sequence length="171" mass="18854">MMKLDDKVIAAIVERIAILLSEREHAVYTTTLPALASPVELGVLARHGKMMVESVDANSILALARCQTETPEVKHLLKVVSFGVEVTLVIHPSLCSMLPIKALTNLPFIWQTKDGQPVVLWGRSVLAYGDVCQLTHSVVVTRPNTIVTAMAKDVMTKNHIIWSCSEDTLWI</sequence>
<protein>
    <submittedName>
        <fullName evidence="1">Microcompartment protein PduM</fullName>
    </submittedName>
</protein>
<accession>A0A2J8GML8</accession>
<dbReference type="EMBL" id="QLTR01000021">
    <property type="protein sequence ID" value="RAS60548.1"/>
    <property type="molecule type" value="Genomic_DNA"/>
</dbReference>
<dbReference type="RefSeq" id="WP_102941955.1">
    <property type="nucleotide sequence ID" value="NZ_QLTR01000021.1"/>
</dbReference>
<reference evidence="1 2" key="1">
    <citation type="submission" date="2018-06" db="EMBL/GenBank/DDBJ databases">
        <title>Freshwater and sediment microbial communities from various areas in North America, analyzing microbe dynamics in response to fracking.</title>
        <authorList>
            <person name="Lamendella R."/>
        </authorList>
    </citation>
    <scope>NUCLEOTIDE SEQUENCE [LARGE SCALE GENOMIC DNA]</scope>
    <source>
        <strain evidence="1 2">99A</strain>
    </source>
</reference>
<dbReference type="InterPro" id="IPR030992">
    <property type="entry name" value="PduM"/>
</dbReference>
<dbReference type="Proteomes" id="UP000248729">
    <property type="component" value="Unassembled WGS sequence"/>
</dbReference>
<proteinExistence type="predicted"/>
<gene>
    <name evidence="1" type="ORF">DET48_12153</name>
</gene>
<organism evidence="1 2">
    <name type="scientific">Vibrio diazotrophicus</name>
    <dbReference type="NCBI Taxonomy" id="685"/>
    <lineage>
        <taxon>Bacteria</taxon>
        <taxon>Pseudomonadati</taxon>
        <taxon>Pseudomonadota</taxon>
        <taxon>Gammaproteobacteria</taxon>
        <taxon>Vibrionales</taxon>
        <taxon>Vibrionaceae</taxon>
        <taxon>Vibrio</taxon>
    </lineage>
</organism>
<dbReference type="AlphaFoldDB" id="A0A2J8GML8"/>
<dbReference type="Pfam" id="PF15953">
    <property type="entry name" value="PDU_like"/>
    <property type="match status" value="1"/>
</dbReference>
<dbReference type="GO" id="GO:0005198">
    <property type="term" value="F:structural molecule activity"/>
    <property type="evidence" value="ECO:0007669"/>
    <property type="project" value="InterPro"/>
</dbReference>
<comment type="caution">
    <text evidence="1">The sequence shown here is derived from an EMBL/GenBank/DDBJ whole genome shotgun (WGS) entry which is preliminary data.</text>
</comment>
<evidence type="ECO:0000313" key="1">
    <source>
        <dbReference type="EMBL" id="RAS60548.1"/>
    </source>
</evidence>